<protein>
    <submittedName>
        <fullName evidence="2">Uncharacterized protein</fullName>
    </submittedName>
</protein>
<evidence type="ECO:0000256" key="1">
    <source>
        <dbReference type="SAM" id="SignalP"/>
    </source>
</evidence>
<proteinExistence type="predicted"/>
<dbReference type="EMBL" id="GBRH01159908">
    <property type="protein sequence ID" value="JAE37988.1"/>
    <property type="molecule type" value="Transcribed_RNA"/>
</dbReference>
<sequence>MLAKFYHAETLLLHFIGQFWCCQTFSKDWQCQQIVSHDVAKFWQENETENEKGMSKENFWKRKQMKVWSRYQIRVTSTLELGFKPKQCLNSQMCSGKHLYS</sequence>
<reference evidence="2" key="2">
    <citation type="journal article" date="2015" name="Data Brief">
        <title>Shoot transcriptome of the giant reed, Arundo donax.</title>
        <authorList>
            <person name="Barrero R.A."/>
            <person name="Guerrero F.D."/>
            <person name="Moolhuijzen P."/>
            <person name="Goolsby J.A."/>
            <person name="Tidwell J."/>
            <person name="Bellgard S.E."/>
            <person name="Bellgard M.I."/>
        </authorList>
    </citation>
    <scope>NUCLEOTIDE SEQUENCE</scope>
    <source>
        <tissue evidence="2">Shoot tissue taken approximately 20 cm above the soil surface</tissue>
    </source>
</reference>
<keyword evidence="1" id="KW-0732">Signal</keyword>
<organism evidence="2">
    <name type="scientific">Arundo donax</name>
    <name type="common">Giant reed</name>
    <name type="synonym">Donax arundinaceus</name>
    <dbReference type="NCBI Taxonomy" id="35708"/>
    <lineage>
        <taxon>Eukaryota</taxon>
        <taxon>Viridiplantae</taxon>
        <taxon>Streptophyta</taxon>
        <taxon>Embryophyta</taxon>
        <taxon>Tracheophyta</taxon>
        <taxon>Spermatophyta</taxon>
        <taxon>Magnoliopsida</taxon>
        <taxon>Liliopsida</taxon>
        <taxon>Poales</taxon>
        <taxon>Poaceae</taxon>
        <taxon>PACMAD clade</taxon>
        <taxon>Arundinoideae</taxon>
        <taxon>Arundineae</taxon>
        <taxon>Arundo</taxon>
    </lineage>
</organism>
<dbReference type="AlphaFoldDB" id="A0A0A9HYK4"/>
<feature type="chain" id="PRO_5002045503" evidence="1">
    <location>
        <begin position="22"/>
        <end position="101"/>
    </location>
</feature>
<accession>A0A0A9HYK4</accession>
<feature type="signal peptide" evidence="1">
    <location>
        <begin position="1"/>
        <end position="21"/>
    </location>
</feature>
<name>A0A0A9HYK4_ARUDO</name>
<evidence type="ECO:0000313" key="2">
    <source>
        <dbReference type="EMBL" id="JAE37988.1"/>
    </source>
</evidence>
<reference evidence="2" key="1">
    <citation type="submission" date="2014-09" db="EMBL/GenBank/DDBJ databases">
        <authorList>
            <person name="Magalhaes I.L.F."/>
            <person name="Oliveira U."/>
            <person name="Santos F.R."/>
            <person name="Vidigal T.H.D.A."/>
            <person name="Brescovit A.D."/>
            <person name="Santos A.J."/>
        </authorList>
    </citation>
    <scope>NUCLEOTIDE SEQUENCE</scope>
    <source>
        <tissue evidence="2">Shoot tissue taken approximately 20 cm above the soil surface</tissue>
    </source>
</reference>